<dbReference type="STRING" id="201973.SAMN04488025_11827"/>
<dbReference type="EMBL" id="FOOK01000018">
    <property type="protein sequence ID" value="SFG15658.1"/>
    <property type="molecule type" value="Genomic_DNA"/>
</dbReference>
<accession>A0A1I2PHU5</accession>
<evidence type="ECO:0000313" key="4">
    <source>
        <dbReference type="EMBL" id="SFG15658.1"/>
    </source>
</evidence>
<feature type="signal peptide" evidence="2">
    <location>
        <begin position="1"/>
        <end position="24"/>
    </location>
</feature>
<evidence type="ECO:0000256" key="1">
    <source>
        <dbReference type="ARBA" id="ARBA00004196"/>
    </source>
</evidence>
<dbReference type="Gene3D" id="2.60.120.260">
    <property type="entry name" value="Galactose-binding domain-like"/>
    <property type="match status" value="1"/>
</dbReference>
<dbReference type="AlphaFoldDB" id="A0A1I2PHU5"/>
<dbReference type="InterPro" id="IPR012480">
    <property type="entry name" value="Hepar_II_III_C"/>
</dbReference>
<sequence>MKHFLILLALLLLLLPLFKLPARAQPSEGEGGKTRSTIYTDEKVANARKNIQRYDWARKMRDNAVQEAEKYLGYGEERLWEMVTPQSLPRSYAVNYELGSPITGKEFNEKYGYRGWLADPLNEPWKLTDPSSGYKFPTNDFESYYKSGLDEHGIFDPKRADKRFLINELYPEKGPDWGVDDGFGWVDEEGNRWTFIAYYNHWHVWHGGVVDNAIRAFRDAYLYTGDLRYARAGIILLDRVADVYPEMDVSVYKEEDGFLNSHGGTGKGKIRGSIWEATAVPNYLSAYDAFFPVVEESGAVEFLRDKAREYKLDNPKDTADAVRKNIEDNLVRQIFPAVKNAQIRGNFGMHQRALAMAAVVLDEPGTTEAWIDWVFQTGGLYSTPDWHLTGGNVMTTLVNQVDRDGFGDEPSTEYNSYWLQQIMDVADVLQGYDRYPKADLYNNVKLRKMFDTRYPLVMVNNYTPTIGDSFKTGNPGIVGTVQEHVKAFEKYRKPVYAQLAHLLNGNTTDGLHGDIFSADPEKVVRDIERVIDEEGPFNPGSINLSGFGFAALRDGKPPSDRGITYKFSELKRIDATAEVTDFLGRIHLETDELGKRLPEAFDIPEDYYDNAGAVQLEAARKGRRISFAFRVPSTDRYRLLVFPLESTGYGRYEIRIDGKKVKEHDFYGTSSSPEPVDLGEFRLTKGTHTISFVNTGKHPEATNYKLGISKLVLKNRAALTQEAKDSRNLRGLWLYYGRNQVGRHGHKDTLNLGLHAFGLDLSPDLGYPDNFKDRTEWVSNTVSHNTVVVDRSKQKDHWVGIPHHFDASSRVQLIDVEAPKVYPQTERYRRTTAMIRVDEENSYAVDFFRVKGGKEHHFSFHGAEGEVTTEGLRLVPQPKGTYAGEDVEFGEKEPDQPDGWEYAGSGFHYLTRVERDRNPSGPFSVDWKIRDTWGVLPQEEDIHLRLTMLSPVDEVALADGYPPKLPGNPKSLRYLIARRSGEDLESQFVSVLEPYKNRRFIRSVEPATLKAGGKKVDSNTAAAVKVTLSDGRVDYIVNSLDPEVTYTVDGKFRFRGFIGVYSEKGGKPVYAYLHDGRLLGPASGPPLLRSHGHIKGTVEEFTRELTDQNRLTVKRTGPAIDPKEIIGKQIFVETDGERNGSYEIREVRPASGNRWVLDLGDITLVRRYKDENNFSKGYVYNLKKGASWRIPLSAEWFGK</sequence>
<reference evidence="4 5" key="1">
    <citation type="submission" date="2016-10" db="EMBL/GenBank/DDBJ databases">
        <authorList>
            <person name="de Groot N.N."/>
        </authorList>
    </citation>
    <scope>NUCLEOTIDE SEQUENCE [LARGE SCALE GENOMIC DNA]</scope>
    <source>
        <strain evidence="4 5">DSM 44945</strain>
    </source>
</reference>
<evidence type="ECO:0000259" key="3">
    <source>
        <dbReference type="Pfam" id="PF07940"/>
    </source>
</evidence>
<keyword evidence="2" id="KW-0732">Signal</keyword>
<dbReference type="Pfam" id="PF07940">
    <property type="entry name" value="Hepar_II_III_C"/>
    <property type="match status" value="1"/>
</dbReference>
<dbReference type="RefSeq" id="WP_143085323.1">
    <property type="nucleotide sequence ID" value="NZ_FOOK01000018.1"/>
</dbReference>
<dbReference type="GO" id="GO:0030313">
    <property type="term" value="C:cell envelope"/>
    <property type="evidence" value="ECO:0007669"/>
    <property type="project" value="UniProtKB-SubCell"/>
</dbReference>
<evidence type="ECO:0000313" key="5">
    <source>
        <dbReference type="Proteomes" id="UP000198661"/>
    </source>
</evidence>
<proteinExistence type="predicted"/>
<dbReference type="SUPFAM" id="SSF48230">
    <property type="entry name" value="Chondroitin AC/alginate lyase"/>
    <property type="match status" value="1"/>
</dbReference>
<name>A0A1I2PHU5_9BACL</name>
<dbReference type="Proteomes" id="UP000198661">
    <property type="component" value="Unassembled WGS sequence"/>
</dbReference>
<evidence type="ECO:0000256" key="2">
    <source>
        <dbReference type="SAM" id="SignalP"/>
    </source>
</evidence>
<feature type="domain" description="Heparinase II/III-like C-terminal" evidence="3">
    <location>
        <begin position="737"/>
        <end position="796"/>
    </location>
</feature>
<comment type="subcellular location">
    <subcellularLocation>
        <location evidence="1">Cell envelope</location>
    </subcellularLocation>
</comment>
<protein>
    <submittedName>
        <fullName evidence="4">Heparinase II/III-like protein</fullName>
    </submittedName>
</protein>
<dbReference type="GO" id="GO:0016829">
    <property type="term" value="F:lyase activity"/>
    <property type="evidence" value="ECO:0007669"/>
    <property type="project" value="InterPro"/>
</dbReference>
<dbReference type="OrthoDB" id="2491499at2"/>
<dbReference type="Gene3D" id="1.50.10.100">
    <property type="entry name" value="Chondroitin AC/alginate lyase"/>
    <property type="match status" value="1"/>
</dbReference>
<organism evidence="4 5">
    <name type="scientific">Planifilum fulgidum</name>
    <dbReference type="NCBI Taxonomy" id="201973"/>
    <lineage>
        <taxon>Bacteria</taxon>
        <taxon>Bacillati</taxon>
        <taxon>Bacillota</taxon>
        <taxon>Bacilli</taxon>
        <taxon>Bacillales</taxon>
        <taxon>Thermoactinomycetaceae</taxon>
        <taxon>Planifilum</taxon>
    </lineage>
</organism>
<keyword evidence="5" id="KW-1185">Reference proteome</keyword>
<dbReference type="Gene3D" id="2.70.98.70">
    <property type="match status" value="1"/>
</dbReference>
<gene>
    <name evidence="4" type="ORF">SAMN04488025_11827</name>
</gene>
<feature type="chain" id="PRO_5011670123" evidence="2">
    <location>
        <begin position="25"/>
        <end position="1199"/>
    </location>
</feature>
<dbReference type="InterPro" id="IPR008929">
    <property type="entry name" value="Chondroitin_lyas"/>
</dbReference>